<dbReference type="GO" id="GO:0000287">
    <property type="term" value="F:magnesium ion binding"/>
    <property type="evidence" value="ECO:0007669"/>
    <property type="project" value="InterPro"/>
</dbReference>
<evidence type="ECO:0000256" key="2">
    <source>
        <dbReference type="ARBA" id="ARBA00012379"/>
    </source>
</evidence>
<name>A0A7W7Y4H8_9BACT</name>
<dbReference type="AlphaFoldDB" id="A0A7W7Y4H8"/>
<proteinExistence type="inferred from homology"/>
<accession>A0A7W7Y4H8</accession>
<dbReference type="CDD" id="cd07557">
    <property type="entry name" value="trimeric_dUTPase"/>
    <property type="match status" value="1"/>
</dbReference>
<dbReference type="RefSeq" id="WP_183731463.1">
    <property type="nucleotide sequence ID" value="NZ_JACHID010000006.1"/>
</dbReference>
<dbReference type="Proteomes" id="UP000528322">
    <property type="component" value="Unassembled WGS sequence"/>
</dbReference>
<reference evidence="7 8" key="1">
    <citation type="submission" date="2020-08" db="EMBL/GenBank/DDBJ databases">
        <title>Genomic Encyclopedia of Type Strains, Phase IV (KMG-IV): sequencing the most valuable type-strain genomes for metagenomic binning, comparative biology and taxonomic classification.</title>
        <authorList>
            <person name="Goeker M."/>
        </authorList>
    </citation>
    <scope>NUCLEOTIDE SEQUENCE [LARGE SCALE GENOMIC DNA]</scope>
    <source>
        <strain evidence="7 8">DSM 22071</strain>
    </source>
</reference>
<evidence type="ECO:0000256" key="5">
    <source>
        <dbReference type="ARBA" id="ARBA00047686"/>
    </source>
</evidence>
<sequence length="179" mass="20212">MEKPGQLDVKFQLIEGGIMPRYTYEGDAGLDCYARMEQDLVLLPCHWAYDEDRASHRLERWCDERQLDPSQLRQAFIHAVPLGIAMELPDGYEAQIRPRSGLSLQGLFCPNSPATIDSGYRGEVHFICANLKAEPFVIRNADRICQMLIFPVPRVNLVPSDQLATSSRGTRRFGSSGKE</sequence>
<dbReference type="PANTHER" id="PTHR11241">
    <property type="entry name" value="DEOXYURIDINE 5'-TRIPHOSPHATE NUCLEOTIDOHYDROLASE"/>
    <property type="match status" value="1"/>
</dbReference>
<dbReference type="NCBIfam" id="NF001862">
    <property type="entry name" value="PRK00601.1"/>
    <property type="match status" value="1"/>
</dbReference>
<dbReference type="Pfam" id="PF00692">
    <property type="entry name" value="dUTPase"/>
    <property type="match status" value="1"/>
</dbReference>
<keyword evidence="4" id="KW-0546">Nucleotide metabolism</keyword>
<evidence type="ECO:0000256" key="4">
    <source>
        <dbReference type="ARBA" id="ARBA00023080"/>
    </source>
</evidence>
<dbReference type="GO" id="GO:0004170">
    <property type="term" value="F:dUTP diphosphatase activity"/>
    <property type="evidence" value="ECO:0007669"/>
    <property type="project" value="UniProtKB-EC"/>
</dbReference>
<dbReference type="SUPFAM" id="SSF51283">
    <property type="entry name" value="dUTPase-like"/>
    <property type="match status" value="1"/>
</dbReference>
<comment type="caution">
    <text evidence="7">The sequence shown here is derived from an EMBL/GenBank/DDBJ whole genome shotgun (WGS) entry which is preliminary data.</text>
</comment>
<keyword evidence="3 7" id="KW-0378">Hydrolase</keyword>
<protein>
    <recommendedName>
        <fullName evidence="2">dUTP diphosphatase</fullName>
        <ecNumber evidence="2">3.6.1.23</ecNumber>
    </recommendedName>
</protein>
<feature type="domain" description="dUTPase-like" evidence="6">
    <location>
        <begin position="79"/>
        <end position="177"/>
    </location>
</feature>
<evidence type="ECO:0000256" key="1">
    <source>
        <dbReference type="ARBA" id="ARBA00006581"/>
    </source>
</evidence>
<dbReference type="InterPro" id="IPR008181">
    <property type="entry name" value="dUTPase"/>
</dbReference>
<dbReference type="PANTHER" id="PTHR11241:SF0">
    <property type="entry name" value="DEOXYURIDINE 5'-TRIPHOSPHATE NUCLEOTIDOHYDROLASE"/>
    <property type="match status" value="1"/>
</dbReference>
<dbReference type="Gene3D" id="2.70.40.10">
    <property type="match status" value="1"/>
</dbReference>
<dbReference type="InterPro" id="IPR029054">
    <property type="entry name" value="dUTPase-like"/>
</dbReference>
<gene>
    <name evidence="7" type="ORF">HNR37_001222</name>
</gene>
<evidence type="ECO:0000313" key="8">
    <source>
        <dbReference type="Proteomes" id="UP000528322"/>
    </source>
</evidence>
<evidence type="ECO:0000259" key="6">
    <source>
        <dbReference type="Pfam" id="PF00692"/>
    </source>
</evidence>
<dbReference type="EMBL" id="JACHID010000006">
    <property type="protein sequence ID" value="MBB5021908.1"/>
    <property type="molecule type" value="Genomic_DNA"/>
</dbReference>
<comment type="catalytic activity">
    <reaction evidence="5">
        <text>dUTP + H2O = dUMP + diphosphate + H(+)</text>
        <dbReference type="Rhea" id="RHEA:10248"/>
        <dbReference type="ChEBI" id="CHEBI:15377"/>
        <dbReference type="ChEBI" id="CHEBI:15378"/>
        <dbReference type="ChEBI" id="CHEBI:33019"/>
        <dbReference type="ChEBI" id="CHEBI:61555"/>
        <dbReference type="ChEBI" id="CHEBI:246422"/>
        <dbReference type="EC" id="3.6.1.23"/>
    </reaction>
</comment>
<dbReference type="InterPro" id="IPR036157">
    <property type="entry name" value="dUTPase-like_sf"/>
</dbReference>
<comment type="similarity">
    <text evidence="1">Belongs to the dUTPase family.</text>
</comment>
<evidence type="ECO:0000313" key="7">
    <source>
        <dbReference type="EMBL" id="MBB5021908.1"/>
    </source>
</evidence>
<dbReference type="InterPro" id="IPR033704">
    <property type="entry name" value="dUTPase_trimeric"/>
</dbReference>
<dbReference type="GO" id="GO:0046081">
    <property type="term" value="P:dUTP catabolic process"/>
    <property type="evidence" value="ECO:0007669"/>
    <property type="project" value="InterPro"/>
</dbReference>
<organism evidence="7 8">
    <name type="scientific">Desulfurispira natronophila</name>
    <dbReference type="NCBI Taxonomy" id="682562"/>
    <lineage>
        <taxon>Bacteria</taxon>
        <taxon>Pseudomonadati</taxon>
        <taxon>Chrysiogenota</taxon>
        <taxon>Chrysiogenia</taxon>
        <taxon>Chrysiogenales</taxon>
        <taxon>Chrysiogenaceae</taxon>
        <taxon>Desulfurispira</taxon>
    </lineage>
</organism>
<dbReference type="GO" id="GO:0006226">
    <property type="term" value="P:dUMP biosynthetic process"/>
    <property type="evidence" value="ECO:0007669"/>
    <property type="project" value="InterPro"/>
</dbReference>
<evidence type="ECO:0000256" key="3">
    <source>
        <dbReference type="ARBA" id="ARBA00022801"/>
    </source>
</evidence>
<dbReference type="EC" id="3.6.1.23" evidence="2"/>
<keyword evidence="8" id="KW-1185">Reference proteome</keyword>